<keyword evidence="2" id="KW-1185">Reference proteome</keyword>
<evidence type="ECO:0008006" key="3">
    <source>
        <dbReference type="Google" id="ProtNLM"/>
    </source>
</evidence>
<comment type="caution">
    <text evidence="1">The sequence shown here is derived from an EMBL/GenBank/DDBJ whole genome shotgun (WGS) entry which is preliminary data.</text>
</comment>
<organism evidence="1 2">
    <name type="scientific">Streptomyces lichenis</name>
    <dbReference type="NCBI Taxonomy" id="2306967"/>
    <lineage>
        <taxon>Bacteria</taxon>
        <taxon>Bacillati</taxon>
        <taxon>Actinomycetota</taxon>
        <taxon>Actinomycetes</taxon>
        <taxon>Kitasatosporales</taxon>
        <taxon>Streptomycetaceae</taxon>
        <taxon>Streptomyces</taxon>
    </lineage>
</organism>
<dbReference type="EMBL" id="JALPTH010000033">
    <property type="protein sequence ID" value="MCK8680978.1"/>
    <property type="molecule type" value="Genomic_DNA"/>
</dbReference>
<accession>A0ABT0II21</accession>
<dbReference type="Proteomes" id="UP001522868">
    <property type="component" value="Unassembled WGS sequence"/>
</dbReference>
<protein>
    <recommendedName>
        <fullName evidence="3">YCII-related domain-containing protein</fullName>
    </recommendedName>
</protein>
<dbReference type="RefSeq" id="WP_248636803.1">
    <property type="nucleotide sequence ID" value="NZ_JALPTH010000033.1"/>
</dbReference>
<gene>
    <name evidence="1" type="ORF">M1O15_27025</name>
</gene>
<name>A0ABT0II21_9ACTN</name>
<proteinExistence type="predicted"/>
<evidence type="ECO:0000313" key="1">
    <source>
        <dbReference type="EMBL" id="MCK8680978.1"/>
    </source>
</evidence>
<reference evidence="1 2" key="1">
    <citation type="submission" date="2022-04" db="EMBL/GenBank/DDBJ databases">
        <title>Streptomyces sp. nov. LCR6-01 isolated from Lichen of Dirinaria sp.</title>
        <authorList>
            <person name="Kanchanasin P."/>
            <person name="Tanasupawat S."/>
            <person name="Phongsopitanun W."/>
        </authorList>
    </citation>
    <scope>NUCLEOTIDE SEQUENCE [LARGE SCALE GENOMIC DNA]</scope>
    <source>
        <strain evidence="1 2">LCR6-01</strain>
    </source>
</reference>
<sequence>MARRLRTLGTTSDDGKCPTLYEDIDSGDIVVQGYVLSDPDDVRQMEHVLPGESFVVVPRELLTRYAPRE</sequence>
<evidence type="ECO:0000313" key="2">
    <source>
        <dbReference type="Proteomes" id="UP001522868"/>
    </source>
</evidence>